<dbReference type="PANTHER" id="PTHR43201:SF8">
    <property type="entry name" value="ACYL-COA SYNTHETASE FAMILY MEMBER 3"/>
    <property type="match status" value="1"/>
</dbReference>
<comment type="similarity">
    <text evidence="1">Belongs to the ATP-dependent AMP-binding enzyme family.</text>
</comment>
<proteinExistence type="inferred from homology"/>
<dbReference type="SUPFAM" id="SSF56801">
    <property type="entry name" value="Acetyl-CoA synthetase-like"/>
    <property type="match status" value="1"/>
</dbReference>
<dbReference type="InterPro" id="IPR000873">
    <property type="entry name" value="AMP-dep_synth/lig_dom"/>
</dbReference>
<dbReference type="Gene3D" id="3.40.50.12780">
    <property type="entry name" value="N-terminal domain of ligase-like"/>
    <property type="match status" value="1"/>
</dbReference>
<dbReference type="GO" id="GO:0006631">
    <property type="term" value="P:fatty acid metabolic process"/>
    <property type="evidence" value="ECO:0007669"/>
    <property type="project" value="TreeGrafter"/>
</dbReference>
<dbReference type="InterPro" id="IPR042099">
    <property type="entry name" value="ANL_N_sf"/>
</dbReference>
<dbReference type="GeneID" id="63839797"/>
<gene>
    <name evidence="3" type="ORF">M406DRAFT_352154</name>
</gene>
<evidence type="ECO:0000259" key="2">
    <source>
        <dbReference type="Pfam" id="PF00501"/>
    </source>
</evidence>
<evidence type="ECO:0000256" key="1">
    <source>
        <dbReference type="ARBA" id="ARBA00006432"/>
    </source>
</evidence>
<dbReference type="RefSeq" id="XP_040773976.1">
    <property type="nucleotide sequence ID" value="XM_040922668.1"/>
</dbReference>
<dbReference type="PROSITE" id="PS00455">
    <property type="entry name" value="AMP_BINDING"/>
    <property type="match status" value="1"/>
</dbReference>
<accession>A0A9P4XX73</accession>
<feature type="domain" description="AMP-dependent synthetase/ligase" evidence="2">
    <location>
        <begin position="35"/>
        <end position="313"/>
    </location>
</feature>
<name>A0A9P4XX73_CRYP1</name>
<sequence length="515" mass="56458">MTVDDKTTKAIYSLATKAAEQYIRSGLSLHHPTPTVVGLRVITTIEWVVSFVALMRLGYTVFILSPEISSEKIIKLMEKVDCSIVVDGTFMADEAAAGELRSTLRANGKTVIDLLSLASLAHEPSEKYGPNEQDFTQCWPGIQETHPAVILHSSGTTGLPKLVYKPHYAVLNRLRTLPGVLHGTSLIGSWHYNSVGFHSMLFSLSRGNGPAIWSNELIPLEGKEYGEILTKLQPVTAWFNPANLYASVSTSEGLNALKQADLVVTTGGVFPQQLGRELVGQGVRLVNIYGMSELSAGVRLIPASRTRGDADWEYVQAHPDTAPHIWFRPLDDLAGEGSPGTTPLYELVVLPSHPTQDKQFANRPDGSFHTGDLFVEHPSRPGCYKCLGRLSDEVRIAPDGHDHVGLNAITYEHLAMAGNGDVLQEAVLFGRESPDAGLLLFTRPGGAVAAEVIVQKVWDALDQAFRKGDLPLAIKKKMMVVIRDAKVPRTSKGNIIRPEIYQRWEEDIVASYVRR</sequence>
<organism evidence="3 4">
    <name type="scientific">Cryphonectria parasitica (strain ATCC 38755 / EP155)</name>
    <dbReference type="NCBI Taxonomy" id="660469"/>
    <lineage>
        <taxon>Eukaryota</taxon>
        <taxon>Fungi</taxon>
        <taxon>Dikarya</taxon>
        <taxon>Ascomycota</taxon>
        <taxon>Pezizomycotina</taxon>
        <taxon>Sordariomycetes</taxon>
        <taxon>Sordariomycetidae</taxon>
        <taxon>Diaporthales</taxon>
        <taxon>Cryphonectriaceae</taxon>
        <taxon>Cryphonectria-Endothia species complex</taxon>
        <taxon>Cryphonectria</taxon>
    </lineage>
</organism>
<reference evidence="3" key="1">
    <citation type="journal article" date="2020" name="Phytopathology">
        <title>Genome sequence of the chestnut blight fungus Cryphonectria parasitica EP155: A fundamental resource for an archetypical invasive plant pathogen.</title>
        <authorList>
            <person name="Crouch J.A."/>
            <person name="Dawe A."/>
            <person name="Aerts A."/>
            <person name="Barry K."/>
            <person name="Churchill A.C.L."/>
            <person name="Grimwood J."/>
            <person name="Hillman B."/>
            <person name="Milgroom M.G."/>
            <person name="Pangilinan J."/>
            <person name="Smith M."/>
            <person name="Salamov A."/>
            <person name="Schmutz J."/>
            <person name="Yadav J."/>
            <person name="Grigoriev I.V."/>
            <person name="Nuss D."/>
        </authorList>
    </citation>
    <scope>NUCLEOTIDE SEQUENCE</scope>
    <source>
        <strain evidence="3">EP155</strain>
    </source>
</reference>
<dbReference type="EMBL" id="MU032349">
    <property type="protein sequence ID" value="KAF3762997.1"/>
    <property type="molecule type" value="Genomic_DNA"/>
</dbReference>
<dbReference type="OrthoDB" id="429813at2759"/>
<dbReference type="Pfam" id="PF23562">
    <property type="entry name" value="AMP-binding_C_3"/>
    <property type="match status" value="1"/>
</dbReference>
<dbReference type="InterPro" id="IPR020845">
    <property type="entry name" value="AMP-binding_CS"/>
</dbReference>
<dbReference type="Proteomes" id="UP000803844">
    <property type="component" value="Unassembled WGS sequence"/>
</dbReference>
<dbReference type="AlphaFoldDB" id="A0A9P4XX73"/>
<protein>
    <recommendedName>
        <fullName evidence="2">AMP-dependent synthetase/ligase domain-containing protein</fullName>
    </recommendedName>
</protein>
<dbReference type="Pfam" id="PF00501">
    <property type="entry name" value="AMP-binding"/>
    <property type="match status" value="1"/>
</dbReference>
<dbReference type="PANTHER" id="PTHR43201">
    <property type="entry name" value="ACYL-COA SYNTHETASE"/>
    <property type="match status" value="1"/>
</dbReference>
<evidence type="ECO:0000313" key="4">
    <source>
        <dbReference type="Proteomes" id="UP000803844"/>
    </source>
</evidence>
<keyword evidence="4" id="KW-1185">Reference proteome</keyword>
<evidence type="ECO:0000313" key="3">
    <source>
        <dbReference type="EMBL" id="KAF3762997.1"/>
    </source>
</evidence>
<comment type="caution">
    <text evidence="3">The sequence shown here is derived from an EMBL/GenBank/DDBJ whole genome shotgun (WGS) entry which is preliminary data.</text>
</comment>
<dbReference type="GO" id="GO:0031956">
    <property type="term" value="F:medium-chain fatty acid-CoA ligase activity"/>
    <property type="evidence" value="ECO:0007669"/>
    <property type="project" value="TreeGrafter"/>
</dbReference>